<proteinExistence type="predicted"/>
<dbReference type="GO" id="GO:0004190">
    <property type="term" value="F:aspartic-type endopeptidase activity"/>
    <property type="evidence" value="ECO:0007669"/>
    <property type="project" value="InterPro"/>
</dbReference>
<dbReference type="GO" id="GO:0006508">
    <property type="term" value="P:proteolysis"/>
    <property type="evidence" value="ECO:0007669"/>
    <property type="project" value="InterPro"/>
</dbReference>
<name>A0AAE0RCZ0_9TELE</name>
<dbReference type="AlphaFoldDB" id="A0AAE0RCZ0"/>
<accession>A0AAE0RCZ0</accession>
<organism evidence="1 2">
    <name type="scientific">Hemibagrus guttatus</name>
    <dbReference type="NCBI Taxonomy" id="175788"/>
    <lineage>
        <taxon>Eukaryota</taxon>
        <taxon>Metazoa</taxon>
        <taxon>Chordata</taxon>
        <taxon>Craniata</taxon>
        <taxon>Vertebrata</taxon>
        <taxon>Euteleostomi</taxon>
        <taxon>Actinopterygii</taxon>
        <taxon>Neopterygii</taxon>
        <taxon>Teleostei</taxon>
        <taxon>Ostariophysi</taxon>
        <taxon>Siluriformes</taxon>
        <taxon>Bagridae</taxon>
        <taxon>Hemibagrus</taxon>
    </lineage>
</organism>
<comment type="caution">
    <text evidence="1">The sequence shown here is derived from an EMBL/GenBank/DDBJ whole genome shotgun (WGS) entry which is preliminary data.</text>
</comment>
<keyword evidence="2" id="KW-1185">Reference proteome</keyword>
<gene>
    <name evidence="1" type="ORF">QTP70_009871</name>
</gene>
<dbReference type="InterPro" id="IPR001969">
    <property type="entry name" value="Aspartic_peptidase_AS"/>
</dbReference>
<dbReference type="SUPFAM" id="SSF50630">
    <property type="entry name" value="Acid proteases"/>
    <property type="match status" value="1"/>
</dbReference>
<dbReference type="PROSITE" id="PS00141">
    <property type="entry name" value="ASP_PROTEASE"/>
    <property type="match status" value="1"/>
</dbReference>
<reference evidence="1" key="1">
    <citation type="submission" date="2023-06" db="EMBL/GenBank/DDBJ databases">
        <title>Male Hemibagrus guttatus genome.</title>
        <authorList>
            <person name="Bian C."/>
        </authorList>
    </citation>
    <scope>NUCLEOTIDE SEQUENCE</scope>
    <source>
        <strain evidence="1">Male_cb2023</strain>
        <tissue evidence="1">Muscle</tissue>
    </source>
</reference>
<dbReference type="InterPro" id="IPR021109">
    <property type="entry name" value="Peptidase_aspartic_dom_sf"/>
</dbReference>
<sequence length="105" mass="11150">MKAGGPVNEPMPTEPELMPPAQTSKLWLAGYVLHATAAPESPRVIVELNGHSELFLLDSGSTITLVCPSNLPQTARLTGTIPVSCIHVDVRSVPSEQVLIRGLAQ</sequence>
<dbReference type="Proteomes" id="UP001274896">
    <property type="component" value="Unassembled WGS sequence"/>
</dbReference>
<protein>
    <submittedName>
        <fullName evidence="1">Uncharacterized protein</fullName>
    </submittedName>
</protein>
<evidence type="ECO:0000313" key="1">
    <source>
        <dbReference type="EMBL" id="KAK3550934.1"/>
    </source>
</evidence>
<evidence type="ECO:0000313" key="2">
    <source>
        <dbReference type="Proteomes" id="UP001274896"/>
    </source>
</evidence>
<dbReference type="EMBL" id="JAUCMX010000003">
    <property type="protein sequence ID" value="KAK3550934.1"/>
    <property type="molecule type" value="Genomic_DNA"/>
</dbReference>